<evidence type="ECO:0000313" key="3">
    <source>
        <dbReference type="Proteomes" id="UP000217257"/>
    </source>
</evidence>
<reference evidence="2 3" key="1">
    <citation type="submission" date="2017-06" db="EMBL/GenBank/DDBJ databases">
        <title>Sequencing and comparative analysis of myxobacterial genomes.</title>
        <authorList>
            <person name="Rupp O."/>
            <person name="Goesmann A."/>
            <person name="Sogaard-Andersen L."/>
        </authorList>
    </citation>
    <scope>NUCLEOTIDE SEQUENCE [LARGE SCALE GENOMIC DNA]</scope>
    <source>
        <strain evidence="2 3">DSM 52655</strain>
    </source>
</reference>
<sequence length="190" mass="22191">MNTQTKYYDLHDDMRIRKRWHLRMPVDAQGEWIDTWQFNEGRVLDIPGPIRFPVRPTGVVLEYTLSMGIPVVHRRVVSLFERLGIDKEVQFIPAEVEGQTEPWFILNTLQVIRCIDDARCEEVLYWKPEDDRPDKLGGYRNVRGLKVDPEKIGEANVFRPWGWLVTLIVSERVKQALEEESITGIDFAAV</sequence>
<name>A0A250J3D7_9BACT</name>
<dbReference type="AlphaFoldDB" id="A0A250J3D7"/>
<protein>
    <recommendedName>
        <fullName evidence="1">Immunity MXAN-0049 protein domain-containing protein</fullName>
    </recommendedName>
</protein>
<proteinExistence type="predicted"/>
<evidence type="ECO:0000313" key="2">
    <source>
        <dbReference type="EMBL" id="ATB38022.1"/>
    </source>
</evidence>
<dbReference type="InterPro" id="IPR012433">
    <property type="entry name" value="Imm11"/>
</dbReference>
<dbReference type="EMBL" id="CP022098">
    <property type="protein sequence ID" value="ATB38022.1"/>
    <property type="molecule type" value="Genomic_DNA"/>
</dbReference>
<accession>A0A250J3D7</accession>
<dbReference type="Proteomes" id="UP000217257">
    <property type="component" value="Chromosome"/>
</dbReference>
<feature type="domain" description="Immunity MXAN-0049 protein" evidence="1">
    <location>
        <begin position="9"/>
        <end position="189"/>
    </location>
</feature>
<gene>
    <name evidence="2" type="ORF">CYFUS_003448</name>
</gene>
<organism evidence="2 3">
    <name type="scientific">Cystobacter fuscus</name>
    <dbReference type="NCBI Taxonomy" id="43"/>
    <lineage>
        <taxon>Bacteria</taxon>
        <taxon>Pseudomonadati</taxon>
        <taxon>Myxococcota</taxon>
        <taxon>Myxococcia</taxon>
        <taxon>Myxococcales</taxon>
        <taxon>Cystobacterineae</taxon>
        <taxon>Archangiaceae</taxon>
        <taxon>Cystobacter</taxon>
    </lineage>
</organism>
<dbReference type="RefSeq" id="WP_332468383.1">
    <property type="nucleotide sequence ID" value="NZ_CP022098.1"/>
</dbReference>
<dbReference type="KEGG" id="cfus:CYFUS_003448"/>
<evidence type="ECO:0000259" key="1">
    <source>
        <dbReference type="Pfam" id="PF07791"/>
    </source>
</evidence>
<dbReference type="Pfam" id="PF07791">
    <property type="entry name" value="Imm11"/>
    <property type="match status" value="1"/>
</dbReference>